<name>A0ABS4YVF2_9MICC</name>
<keyword evidence="2 7" id="KW-0456">Lyase</keyword>
<evidence type="ECO:0000259" key="6">
    <source>
        <dbReference type="Pfam" id="PF09093"/>
    </source>
</evidence>
<dbReference type="RefSeq" id="WP_209677362.1">
    <property type="nucleotide sequence ID" value="NZ_JAGIOI010000001.1"/>
</dbReference>
<evidence type="ECO:0000259" key="5">
    <source>
        <dbReference type="Pfam" id="PF09092"/>
    </source>
</evidence>
<dbReference type="SUPFAM" id="SSF49863">
    <property type="entry name" value="Hyaluronate lyase-like, C-terminal domain"/>
    <property type="match status" value="1"/>
</dbReference>
<dbReference type="Gene3D" id="2.60.120.430">
    <property type="entry name" value="Galactose-binding lectin"/>
    <property type="match status" value="1"/>
</dbReference>
<evidence type="ECO:0000256" key="2">
    <source>
        <dbReference type="ARBA" id="ARBA00023239"/>
    </source>
</evidence>
<evidence type="ECO:0000259" key="4">
    <source>
        <dbReference type="Pfam" id="PF02884"/>
    </source>
</evidence>
<dbReference type="Pfam" id="PF09092">
    <property type="entry name" value="Lyase_N"/>
    <property type="match status" value="1"/>
</dbReference>
<feature type="domain" description="Polysaccharide lyase family 8 C-terminal" evidence="4">
    <location>
        <begin position="781"/>
        <end position="841"/>
    </location>
</feature>
<comment type="caution">
    <text evidence="7">The sequence shown here is derived from an EMBL/GenBank/DDBJ whole genome shotgun (WGS) entry which is preliminary data.</text>
</comment>
<dbReference type="InterPro" id="IPR039174">
    <property type="entry name" value="Chondroitin_ABC_lyase"/>
</dbReference>
<dbReference type="Pfam" id="PF02278">
    <property type="entry name" value="Lyase_8"/>
    <property type="match status" value="1"/>
</dbReference>
<dbReference type="InterPro" id="IPR004103">
    <property type="entry name" value="Lyase_8_C"/>
</dbReference>
<dbReference type="SUPFAM" id="SSF74650">
    <property type="entry name" value="Galactose mutarotase-like"/>
    <property type="match status" value="1"/>
</dbReference>
<dbReference type="Gene3D" id="2.60.220.10">
    <property type="entry name" value="Polysaccharide lyase family 8-like, C-terminal"/>
    <property type="match status" value="1"/>
</dbReference>
<dbReference type="InterPro" id="IPR011013">
    <property type="entry name" value="Gal_mutarotase_sf_dom"/>
</dbReference>
<gene>
    <name evidence="7" type="ORF">JOF48_000712</name>
</gene>
<dbReference type="EMBL" id="JAGIOI010000001">
    <property type="protein sequence ID" value="MBP2411913.1"/>
    <property type="molecule type" value="Genomic_DNA"/>
</dbReference>
<evidence type="ECO:0000256" key="1">
    <source>
        <dbReference type="ARBA" id="ARBA00006699"/>
    </source>
</evidence>
<evidence type="ECO:0000313" key="8">
    <source>
        <dbReference type="Proteomes" id="UP000711614"/>
    </source>
</evidence>
<sequence length="916" mass="99524">MYQSTASPGKLRIEAGRGQRTDAWCEMSLDFTGWRTAWIRYEDMDGKVHADMDTLRFIAPSDAGTLHLDQLIVNRPLRSNFPSPDRQAPFVNPGVHTDANQHWQDLLWFSRLAAQQLPAPEPTAGQLADLAAVKEAYGQSVRKQVKVTAPSVEVLVVKVDALGVPQSGVLGGGKPINGYQTTIYPPAIAADINRLAPTIALKDFTNQMFEVASAYDSTKDPDLQGSLAELYLRLLDYFHDQGWTEGSVQGTIHHLGYQNRGFYDSVWLMRELLASRGRLDEVRGTLHWMAGLGRIRMGEEHAEVLYNGIFDILNTTLHPLLGSVLITEGEASQVAHLSLLQQWLNNAIVPSPGIQSGFKPDSATFHHMGHYPAYARDGLTGGSTTLAVLSGTSFAISPESHERWNRALLSMRFYSNKSNFPISLSGRHPKGGESLKLGGYEMMTLAGSPDGNLALDPVMGAAFLRLLPAKPSSAQRALAEQLAAAGVVAEPDPSGCQVMNHAALVSQRRDSWLVSVRGHNRHLWSAEIYGGSNEYGRYITYGQVQVMGGGDPVSNAGSGFVQPGWDWNRFPGTTAIQLPFERLAAAIHPLGEEMLLTDQRLGGGGAIGGRNGAFLMSLHESEVHDGSFYARKSVFLFDNRVVALGSGIENRDRTNTTQTTLFQCHLADVSVPTQDSREGAVTALPYSKGANLTDSVWLLDPQNVGYYIPRGQRLEVSRSVQTAPDQSGKAEGALPYATAVLDHGTKPKRGKYEYAMVVGTTAEAMTSFSAEMGGRNGAPYQVIRHDDTAHVVHDRDTGITALAVFEAAKKLTDGVVMAVDAPSVVLVQPDGEDLILSVTDPDLRFYNGKDKSDPLLSPYGAPWRRSPSQGSLITVELEGAWDTQEQGVTVRAGRRTTKIIVPCADGLSSELRLTRS</sequence>
<dbReference type="InterPro" id="IPR015177">
    <property type="entry name" value="Lyase_catalyt"/>
</dbReference>
<dbReference type="Pfam" id="PF09093">
    <property type="entry name" value="Lyase_catalyt"/>
    <property type="match status" value="1"/>
</dbReference>
<evidence type="ECO:0000259" key="3">
    <source>
        <dbReference type="Pfam" id="PF02278"/>
    </source>
</evidence>
<dbReference type="EC" id="4.2.2.20" evidence="7"/>
<proteinExistence type="inferred from homology"/>
<dbReference type="GO" id="GO:0034001">
    <property type="term" value="F:chondroitin-sulfate-ABC exolyase activity"/>
    <property type="evidence" value="ECO:0007669"/>
    <property type="project" value="UniProtKB-EC"/>
</dbReference>
<dbReference type="PANTHER" id="PTHR37322:SF3">
    <property type="entry name" value="CHONDROITIN SULFATE ABC EXOLYASE"/>
    <property type="match status" value="1"/>
</dbReference>
<dbReference type="SUPFAM" id="SSF49785">
    <property type="entry name" value="Galactose-binding domain-like"/>
    <property type="match status" value="1"/>
</dbReference>
<dbReference type="EC" id="4.2.2.21" evidence="7"/>
<accession>A0ABS4YVF2</accession>
<dbReference type="InterPro" id="IPR008929">
    <property type="entry name" value="Chondroitin_lyas"/>
</dbReference>
<feature type="domain" description="Lyase N-terminal" evidence="5">
    <location>
        <begin position="20"/>
        <end position="90"/>
    </location>
</feature>
<dbReference type="Proteomes" id="UP000711614">
    <property type="component" value="Unassembled WGS sequence"/>
</dbReference>
<dbReference type="GO" id="GO:0034000">
    <property type="term" value="F:chondroitin-sulfate-ABC endolyase activity"/>
    <property type="evidence" value="ECO:0007669"/>
    <property type="project" value="UniProtKB-EC"/>
</dbReference>
<comment type="similarity">
    <text evidence="1">Belongs to the polysaccharide lyase 8 family.</text>
</comment>
<dbReference type="Pfam" id="PF02884">
    <property type="entry name" value="Lyase_8_C"/>
    <property type="match status" value="1"/>
</dbReference>
<feature type="domain" description="Polysaccharide lyase family 8 central" evidence="3">
    <location>
        <begin position="505"/>
        <end position="760"/>
    </location>
</feature>
<protein>
    <submittedName>
        <fullName evidence="7">Chondroitin-sulfate-ABC endolyase/exolyase</fullName>
        <ecNumber evidence="7">4.2.2.20</ecNumber>
        <ecNumber evidence="7">4.2.2.21</ecNumber>
    </submittedName>
</protein>
<dbReference type="InterPro" id="IPR011071">
    <property type="entry name" value="Lyase_8-like_C"/>
</dbReference>
<keyword evidence="8" id="KW-1185">Reference proteome</keyword>
<evidence type="ECO:0000313" key="7">
    <source>
        <dbReference type="EMBL" id="MBP2411913.1"/>
    </source>
</evidence>
<dbReference type="InterPro" id="IPR003159">
    <property type="entry name" value="Lyase_8_central_dom"/>
</dbReference>
<dbReference type="PANTHER" id="PTHR37322">
    <property type="match status" value="1"/>
</dbReference>
<dbReference type="InterPro" id="IPR015176">
    <property type="entry name" value="Lyase_N"/>
</dbReference>
<organism evidence="7 8">
    <name type="scientific">Arthrobacter stackebrandtii</name>
    <dbReference type="NCBI Taxonomy" id="272161"/>
    <lineage>
        <taxon>Bacteria</taxon>
        <taxon>Bacillati</taxon>
        <taxon>Actinomycetota</taxon>
        <taxon>Actinomycetes</taxon>
        <taxon>Micrococcales</taxon>
        <taxon>Micrococcaceae</taxon>
        <taxon>Arthrobacter</taxon>
    </lineage>
</organism>
<dbReference type="InterPro" id="IPR014718">
    <property type="entry name" value="GH-type_carb-bd"/>
</dbReference>
<dbReference type="InterPro" id="IPR008979">
    <property type="entry name" value="Galactose-bd-like_sf"/>
</dbReference>
<feature type="domain" description="Lyase catalytic" evidence="6">
    <location>
        <begin position="120"/>
        <end position="470"/>
    </location>
</feature>
<reference evidence="7 8" key="1">
    <citation type="submission" date="2021-03" db="EMBL/GenBank/DDBJ databases">
        <title>Sequencing the genomes of 1000 actinobacteria strains.</title>
        <authorList>
            <person name="Klenk H.-P."/>
        </authorList>
    </citation>
    <scope>NUCLEOTIDE SEQUENCE [LARGE SCALE GENOMIC DNA]</scope>
    <source>
        <strain evidence="7 8">DSM 16005</strain>
    </source>
</reference>
<dbReference type="Gene3D" id="2.70.98.10">
    <property type="match status" value="1"/>
</dbReference>
<dbReference type="Gene3D" id="1.50.10.100">
    <property type="entry name" value="Chondroitin AC/alginate lyase"/>
    <property type="match status" value="1"/>
</dbReference>
<dbReference type="SUPFAM" id="SSF48230">
    <property type="entry name" value="Chondroitin AC/alginate lyase"/>
    <property type="match status" value="1"/>
</dbReference>